<evidence type="ECO:0000256" key="1">
    <source>
        <dbReference type="SAM" id="MobiDB-lite"/>
    </source>
</evidence>
<organism evidence="2 3">
    <name type="scientific">Homarus americanus</name>
    <name type="common">American lobster</name>
    <dbReference type="NCBI Taxonomy" id="6706"/>
    <lineage>
        <taxon>Eukaryota</taxon>
        <taxon>Metazoa</taxon>
        <taxon>Ecdysozoa</taxon>
        <taxon>Arthropoda</taxon>
        <taxon>Crustacea</taxon>
        <taxon>Multicrustacea</taxon>
        <taxon>Malacostraca</taxon>
        <taxon>Eumalacostraca</taxon>
        <taxon>Eucarida</taxon>
        <taxon>Decapoda</taxon>
        <taxon>Pleocyemata</taxon>
        <taxon>Astacidea</taxon>
        <taxon>Nephropoidea</taxon>
        <taxon>Nephropidae</taxon>
        <taxon>Homarus</taxon>
    </lineage>
</organism>
<proteinExistence type="predicted"/>
<feature type="compositionally biased region" description="Basic residues" evidence="1">
    <location>
        <begin position="169"/>
        <end position="184"/>
    </location>
</feature>
<dbReference type="EMBL" id="JAHLQT010021257">
    <property type="protein sequence ID" value="KAG7167801.1"/>
    <property type="molecule type" value="Genomic_DNA"/>
</dbReference>
<feature type="compositionally biased region" description="Basic and acidic residues" evidence="1">
    <location>
        <begin position="304"/>
        <end position="323"/>
    </location>
</feature>
<evidence type="ECO:0000313" key="2">
    <source>
        <dbReference type="EMBL" id="KAG7167801.1"/>
    </source>
</evidence>
<protein>
    <submittedName>
        <fullName evidence="2">Uncharacterized protein</fullName>
    </submittedName>
</protein>
<name>A0A8J5K4J4_HOMAM</name>
<accession>A0A8J5K4J4</accession>
<dbReference type="Proteomes" id="UP000747542">
    <property type="component" value="Unassembled WGS sequence"/>
</dbReference>
<feature type="region of interest" description="Disordered" evidence="1">
    <location>
        <begin position="380"/>
        <end position="424"/>
    </location>
</feature>
<feature type="compositionally biased region" description="Basic and acidic residues" evidence="1">
    <location>
        <begin position="472"/>
        <end position="485"/>
    </location>
</feature>
<evidence type="ECO:0000313" key="3">
    <source>
        <dbReference type="Proteomes" id="UP000747542"/>
    </source>
</evidence>
<comment type="caution">
    <text evidence="2">The sequence shown here is derived from an EMBL/GenBank/DDBJ whole genome shotgun (WGS) entry which is preliminary data.</text>
</comment>
<feature type="compositionally biased region" description="Polar residues" evidence="1">
    <location>
        <begin position="380"/>
        <end position="389"/>
    </location>
</feature>
<keyword evidence="3" id="KW-1185">Reference proteome</keyword>
<feature type="region of interest" description="Disordered" evidence="1">
    <location>
        <begin position="285"/>
        <end position="340"/>
    </location>
</feature>
<reference evidence="2" key="1">
    <citation type="journal article" date="2021" name="Sci. Adv.">
        <title>The American lobster genome reveals insights on longevity, neural, and immune adaptations.</title>
        <authorList>
            <person name="Polinski J.M."/>
            <person name="Zimin A.V."/>
            <person name="Clark K.F."/>
            <person name="Kohn A.B."/>
            <person name="Sadowski N."/>
            <person name="Timp W."/>
            <person name="Ptitsyn A."/>
            <person name="Khanna P."/>
            <person name="Romanova D.Y."/>
            <person name="Williams P."/>
            <person name="Greenwood S.J."/>
            <person name="Moroz L.L."/>
            <person name="Walt D.R."/>
            <person name="Bodnar A.G."/>
        </authorList>
    </citation>
    <scope>NUCLEOTIDE SEQUENCE</scope>
    <source>
        <strain evidence="2">GMGI-L3</strain>
    </source>
</reference>
<feature type="region of interest" description="Disordered" evidence="1">
    <location>
        <begin position="142"/>
        <end position="194"/>
    </location>
</feature>
<feature type="region of interest" description="Disordered" evidence="1">
    <location>
        <begin position="456"/>
        <end position="556"/>
    </location>
</feature>
<feature type="compositionally biased region" description="Polar residues" evidence="1">
    <location>
        <begin position="157"/>
        <end position="168"/>
    </location>
</feature>
<gene>
    <name evidence="2" type="ORF">Hamer_G010201</name>
</gene>
<dbReference type="AlphaFoldDB" id="A0A8J5K4J4"/>
<sequence length="577" mass="64829">MSVVVVIMTGEFESRFSQYFRDDLPPPLPRVLKGVLPRRRQKHGALEPPPERKLASDILPILTGPAMSDRTSSSDPARSGKLFQGLPNFLTCATSAVEVSAVTFEKVVLEDQQERLPPNIKGQRKGESSSWLVATGRHYQDTNGFEDPCGEPDGQETHVQTCKENQPRTTHKEKLKAKKGPKQRTTREKSLPDNVSRVTITDTGYLQASCVSEGIIGMQDSEAKQEHVYEEIKNYIDNETNNQIYQQIKAKKQTSGTLPKSLTGSSYENNFVFVNSIQDNIKVQSEGKDTQLTEKTLPPKKTPQRRDAICQQHEAEDGCRENSYKNPEVKTGSSNPIHPLDIVSEGDSVWSTPLCNCYNKNPDNTVNYYSGEVFEGSLKQQACSFSPPRNQRGRSSRTDEDRGKKNKRSVNASKTTGKDNSELQSSVISKKYRKKIFTSKIKPSFILSIKTPLGSLKVSGGKCSCTSQQRISTERQHNCRDDRRSHSMSPVVMRQRLSSPSGKPRQRRSLSPTPQTRPILHSFLPTHHKDGLRDEETSDQQHTLQPKDVSSHGTCSDLVLDREPCSVDRQNMPRYRK</sequence>